<dbReference type="GO" id="GO:0000981">
    <property type="term" value="F:DNA-binding transcription factor activity, RNA polymerase II-specific"/>
    <property type="evidence" value="ECO:0007669"/>
    <property type="project" value="InterPro"/>
</dbReference>
<dbReference type="EMBL" id="JPDN02000043">
    <property type="protein sequence ID" value="PON21908.1"/>
    <property type="molecule type" value="Genomic_DNA"/>
</dbReference>
<proteinExistence type="predicted"/>
<dbReference type="PROSITE" id="PS50048">
    <property type="entry name" value="ZN2_CY6_FUNGAL_2"/>
    <property type="match status" value="1"/>
</dbReference>
<evidence type="ECO:0000313" key="7">
    <source>
        <dbReference type="Proteomes" id="UP000054821"/>
    </source>
</evidence>
<dbReference type="InterPro" id="IPR050613">
    <property type="entry name" value="Sec_Metabolite_Reg"/>
</dbReference>
<dbReference type="InterPro" id="IPR001138">
    <property type="entry name" value="Zn2Cys6_DnaBD"/>
</dbReference>
<accession>A0A2P4ZC85</accession>
<reference evidence="6 7" key="1">
    <citation type="journal article" date="2016" name="Genome Announc.">
        <title>Draft Whole-Genome Sequence of Trichoderma gamsii T6085, a Promising Biocontrol Agent of Fusarium Head Blight on Wheat.</title>
        <authorList>
            <person name="Baroncelli R."/>
            <person name="Zapparata A."/>
            <person name="Piaggeschi G."/>
            <person name="Sarrocco S."/>
            <person name="Vannacci G."/>
        </authorList>
    </citation>
    <scope>NUCLEOTIDE SEQUENCE [LARGE SCALE GENOMIC DNA]</scope>
    <source>
        <strain evidence="6 7">T6085</strain>
    </source>
</reference>
<evidence type="ECO:0000313" key="6">
    <source>
        <dbReference type="EMBL" id="PON21908.1"/>
    </source>
</evidence>
<dbReference type="Proteomes" id="UP000054821">
    <property type="component" value="Unassembled WGS sequence"/>
</dbReference>
<dbReference type="CDD" id="cd12148">
    <property type="entry name" value="fungal_TF_MHR"/>
    <property type="match status" value="1"/>
</dbReference>
<dbReference type="GeneID" id="36347836"/>
<keyword evidence="3" id="KW-0539">Nucleus</keyword>
<dbReference type="PANTHER" id="PTHR31001">
    <property type="entry name" value="UNCHARACTERIZED TRANSCRIPTIONAL REGULATORY PROTEIN"/>
    <property type="match status" value="1"/>
</dbReference>
<feature type="domain" description="Zn(2)-C6 fungal-type" evidence="5">
    <location>
        <begin position="22"/>
        <end position="51"/>
    </location>
</feature>
<dbReference type="CDD" id="cd00067">
    <property type="entry name" value="GAL4"/>
    <property type="match status" value="1"/>
</dbReference>
<sequence length="329" mass="37406">MNGGRSPRLILPRQNTRRPLRACAECYRRKLKCNRNQPCSNCVRGSVACLYTDEPIRRDRKSKCRDSKLAERVADLERLLGSRDDQSSVRNLPAEAEDSADDESRRFQQRPGRLLVNEPGKSRFVMKTFWAELPAKLEKPNSSSGYTLAYALDLIPQENLSYGTFLFPYAIPKTQTAAANPHLGQILRLWKIYLQNVDPLIRVLHKPTIEQNITDLSLWEGSLGSETRALLLAICYSAVSSLSSSQARVEFAFDVQSYITSFRTAVEKALTDAQVLQTHDLRVLQAFVIYLVRLLNKVIVPREISNIYRSPSRPAYLEMKPVTLESLFL</sequence>
<evidence type="ECO:0000259" key="5">
    <source>
        <dbReference type="PROSITE" id="PS50048"/>
    </source>
</evidence>
<dbReference type="AlphaFoldDB" id="A0A2P4ZC85"/>
<dbReference type="PANTHER" id="PTHR31001:SF50">
    <property type="entry name" value="ZN(II)2CYS6 TRANSCRIPTION FACTOR (EUROFUNG)"/>
    <property type="match status" value="1"/>
</dbReference>
<dbReference type="GO" id="GO:0005634">
    <property type="term" value="C:nucleus"/>
    <property type="evidence" value="ECO:0007669"/>
    <property type="project" value="UniProtKB-SubCell"/>
</dbReference>
<name>A0A2P4ZC85_9HYPO</name>
<dbReference type="Pfam" id="PF00172">
    <property type="entry name" value="Zn_clus"/>
    <property type="match status" value="1"/>
</dbReference>
<gene>
    <name evidence="6" type="ORF">TGAM01_v209164</name>
</gene>
<comment type="caution">
    <text evidence="6">The sequence shown here is derived from an EMBL/GenBank/DDBJ whole genome shotgun (WGS) entry which is preliminary data.</text>
</comment>
<keyword evidence="2" id="KW-0479">Metal-binding</keyword>
<dbReference type="RefSeq" id="XP_024404747.1">
    <property type="nucleotide sequence ID" value="XM_024550502.1"/>
</dbReference>
<comment type="subcellular location">
    <subcellularLocation>
        <location evidence="1">Nucleus</location>
    </subcellularLocation>
</comment>
<keyword evidence="7" id="KW-1185">Reference proteome</keyword>
<dbReference type="Gene3D" id="4.10.240.10">
    <property type="entry name" value="Zn(2)-C6 fungal-type DNA-binding domain"/>
    <property type="match status" value="1"/>
</dbReference>
<dbReference type="InterPro" id="IPR036864">
    <property type="entry name" value="Zn2-C6_fun-type_DNA-bd_sf"/>
</dbReference>
<protein>
    <recommendedName>
        <fullName evidence="5">Zn(2)-C6 fungal-type domain-containing protein</fullName>
    </recommendedName>
</protein>
<evidence type="ECO:0000256" key="1">
    <source>
        <dbReference type="ARBA" id="ARBA00004123"/>
    </source>
</evidence>
<dbReference type="GO" id="GO:0008270">
    <property type="term" value="F:zinc ion binding"/>
    <property type="evidence" value="ECO:0007669"/>
    <property type="project" value="InterPro"/>
</dbReference>
<evidence type="ECO:0000256" key="4">
    <source>
        <dbReference type="SAM" id="MobiDB-lite"/>
    </source>
</evidence>
<evidence type="ECO:0000256" key="3">
    <source>
        <dbReference type="ARBA" id="ARBA00023242"/>
    </source>
</evidence>
<evidence type="ECO:0000256" key="2">
    <source>
        <dbReference type="ARBA" id="ARBA00022723"/>
    </source>
</evidence>
<dbReference type="STRING" id="398673.A0A2P4ZC85"/>
<dbReference type="SUPFAM" id="SSF57701">
    <property type="entry name" value="Zn2/Cys6 DNA-binding domain"/>
    <property type="match status" value="1"/>
</dbReference>
<organism evidence="6 7">
    <name type="scientific">Trichoderma gamsii</name>
    <dbReference type="NCBI Taxonomy" id="398673"/>
    <lineage>
        <taxon>Eukaryota</taxon>
        <taxon>Fungi</taxon>
        <taxon>Dikarya</taxon>
        <taxon>Ascomycota</taxon>
        <taxon>Pezizomycotina</taxon>
        <taxon>Sordariomycetes</taxon>
        <taxon>Hypocreomycetidae</taxon>
        <taxon>Hypocreales</taxon>
        <taxon>Hypocreaceae</taxon>
        <taxon>Trichoderma</taxon>
    </lineage>
</organism>
<feature type="region of interest" description="Disordered" evidence="4">
    <location>
        <begin position="84"/>
        <end position="112"/>
    </location>
</feature>
<dbReference type="SMART" id="SM00066">
    <property type="entry name" value="GAL4"/>
    <property type="match status" value="1"/>
</dbReference>